<dbReference type="FunFam" id="2.40.30.10:FF:000004">
    <property type="entry name" value="50S ribosomal protein L3"/>
    <property type="match status" value="1"/>
</dbReference>
<dbReference type="NCBIfam" id="TIGR03625">
    <property type="entry name" value="L3_bact"/>
    <property type="match status" value="1"/>
</dbReference>
<evidence type="ECO:0000256" key="3">
    <source>
        <dbReference type="ARBA" id="ARBA00022884"/>
    </source>
</evidence>
<dbReference type="GO" id="GO:0006412">
    <property type="term" value="P:translation"/>
    <property type="evidence" value="ECO:0007669"/>
    <property type="project" value="UniProtKB-UniRule"/>
</dbReference>
<evidence type="ECO:0000313" key="12">
    <source>
        <dbReference type="Proteomes" id="UP000282435"/>
    </source>
</evidence>
<evidence type="ECO:0000313" key="11">
    <source>
        <dbReference type="EMBL" id="AZR59015.1"/>
    </source>
</evidence>
<dbReference type="OrthoDB" id="9806135at2"/>
<name>A0A3S9SHJ0_EIKCO</name>
<reference evidence="11 12" key="1">
    <citation type="submission" date="2018-12" db="EMBL/GenBank/DDBJ databases">
        <title>Genome sequencing of Eikenella corrodens KCOM 3110 (= JS217).</title>
        <authorList>
            <person name="Koo J.-K."/>
            <person name="Park S.-N."/>
            <person name="Lim Y.K."/>
        </authorList>
    </citation>
    <scope>NUCLEOTIDE SEQUENCE [LARGE SCALE GENOMIC DNA]</scope>
    <source>
        <strain evidence="11 12">KCOM 3110</strain>
    </source>
</reference>
<dbReference type="InterPro" id="IPR000597">
    <property type="entry name" value="Ribosomal_uL3"/>
</dbReference>
<accession>A0A3S9SHJ0</accession>
<dbReference type="SUPFAM" id="SSF50447">
    <property type="entry name" value="Translation proteins"/>
    <property type="match status" value="1"/>
</dbReference>
<dbReference type="InterPro" id="IPR019926">
    <property type="entry name" value="Ribosomal_uL3_CS"/>
</dbReference>
<dbReference type="AlphaFoldDB" id="A0A3S9SHJ0"/>
<gene>
    <name evidence="7" type="primary">rplC</name>
    <name evidence="11" type="ORF">ELB75_02580</name>
</gene>
<dbReference type="Gene3D" id="2.40.30.10">
    <property type="entry name" value="Translation factors"/>
    <property type="match status" value="1"/>
</dbReference>
<dbReference type="GO" id="GO:0003735">
    <property type="term" value="F:structural constituent of ribosome"/>
    <property type="evidence" value="ECO:0007669"/>
    <property type="project" value="UniProtKB-UniRule"/>
</dbReference>
<keyword evidence="4 7" id="KW-0689">Ribosomal protein</keyword>
<keyword evidence="7" id="KW-0488">Methylation</keyword>
<keyword evidence="2 7" id="KW-0699">rRNA-binding</keyword>
<evidence type="ECO:0000256" key="10">
    <source>
        <dbReference type="SAM" id="MobiDB-lite"/>
    </source>
</evidence>
<dbReference type="GO" id="GO:0022625">
    <property type="term" value="C:cytosolic large ribosomal subunit"/>
    <property type="evidence" value="ECO:0007669"/>
    <property type="project" value="TreeGrafter"/>
</dbReference>
<dbReference type="Proteomes" id="UP000282435">
    <property type="component" value="Chromosome"/>
</dbReference>
<keyword evidence="3 7" id="KW-0694">RNA-binding</keyword>
<dbReference type="PROSITE" id="PS00474">
    <property type="entry name" value="RIBOSOMAL_L3"/>
    <property type="match status" value="1"/>
</dbReference>
<feature type="region of interest" description="Disordered" evidence="10">
    <location>
        <begin position="131"/>
        <end position="151"/>
    </location>
</feature>
<dbReference type="EMBL" id="CP034670">
    <property type="protein sequence ID" value="AZR59015.1"/>
    <property type="molecule type" value="Genomic_DNA"/>
</dbReference>
<dbReference type="HAMAP" id="MF_01325_B">
    <property type="entry name" value="Ribosomal_uL3_B"/>
    <property type="match status" value="1"/>
</dbReference>
<dbReference type="PANTHER" id="PTHR11229">
    <property type="entry name" value="50S RIBOSOMAL PROTEIN L3"/>
    <property type="match status" value="1"/>
</dbReference>
<evidence type="ECO:0000256" key="7">
    <source>
        <dbReference type="HAMAP-Rule" id="MF_01325"/>
    </source>
</evidence>
<evidence type="ECO:0000256" key="1">
    <source>
        <dbReference type="ARBA" id="ARBA00006540"/>
    </source>
</evidence>
<evidence type="ECO:0000256" key="5">
    <source>
        <dbReference type="ARBA" id="ARBA00023274"/>
    </source>
</evidence>
<evidence type="ECO:0000256" key="6">
    <source>
        <dbReference type="ARBA" id="ARBA00035243"/>
    </source>
</evidence>
<evidence type="ECO:0000256" key="2">
    <source>
        <dbReference type="ARBA" id="ARBA00022730"/>
    </source>
</evidence>
<dbReference type="Gene3D" id="3.30.160.810">
    <property type="match status" value="1"/>
</dbReference>
<evidence type="ECO:0000256" key="8">
    <source>
        <dbReference type="RuleBase" id="RU003905"/>
    </source>
</evidence>
<dbReference type="RefSeq" id="WP_126982602.1">
    <property type="nucleotide sequence ID" value="NZ_CP034670.1"/>
</dbReference>
<comment type="subunit">
    <text evidence="7 9">Part of the 50S ribosomal subunit. Forms a cluster with proteins L14 and L19.</text>
</comment>
<dbReference type="GO" id="GO:0019843">
    <property type="term" value="F:rRNA binding"/>
    <property type="evidence" value="ECO:0007669"/>
    <property type="project" value="UniProtKB-UniRule"/>
</dbReference>
<dbReference type="Pfam" id="PF00297">
    <property type="entry name" value="Ribosomal_L3"/>
    <property type="match status" value="1"/>
</dbReference>
<evidence type="ECO:0000256" key="9">
    <source>
        <dbReference type="RuleBase" id="RU003906"/>
    </source>
</evidence>
<comment type="PTM">
    <text evidence="7">Methylated by PrmB.</text>
</comment>
<feature type="modified residue" description="N5-methylglutamine" evidence="7">
    <location>
        <position position="153"/>
    </location>
</feature>
<dbReference type="InterPro" id="IPR009000">
    <property type="entry name" value="Transl_B-barrel_sf"/>
</dbReference>
<comment type="similarity">
    <text evidence="1 7 8">Belongs to the universal ribosomal protein uL3 family.</text>
</comment>
<dbReference type="FunFam" id="3.30.160.810:FF:000001">
    <property type="entry name" value="50S ribosomal protein L3"/>
    <property type="match status" value="1"/>
</dbReference>
<evidence type="ECO:0000256" key="4">
    <source>
        <dbReference type="ARBA" id="ARBA00022980"/>
    </source>
</evidence>
<comment type="function">
    <text evidence="7 9">One of the primary rRNA binding proteins, it binds directly near the 3'-end of the 23S rRNA, where it nucleates assembly of the 50S subunit.</text>
</comment>
<protein>
    <recommendedName>
        <fullName evidence="6 7">Large ribosomal subunit protein uL3</fullName>
    </recommendedName>
</protein>
<dbReference type="PANTHER" id="PTHR11229:SF16">
    <property type="entry name" value="LARGE RIBOSOMAL SUBUNIT PROTEIN UL3C"/>
    <property type="match status" value="1"/>
</dbReference>
<proteinExistence type="inferred from homology"/>
<organism evidence="11 12">
    <name type="scientific">Eikenella corrodens</name>
    <dbReference type="NCBI Taxonomy" id="539"/>
    <lineage>
        <taxon>Bacteria</taxon>
        <taxon>Pseudomonadati</taxon>
        <taxon>Pseudomonadota</taxon>
        <taxon>Betaproteobacteria</taxon>
        <taxon>Neisseriales</taxon>
        <taxon>Neisseriaceae</taxon>
        <taxon>Eikenella</taxon>
    </lineage>
</organism>
<sequence>MTLGLVGRKVGMTRVFTEQGVSVPVTVLEMSPNRVTQVKSKDTDGYSAVQVTFGQKKANRVNKAEAGHFAKAGVEAGRGLHEFALTEEKLAELKVGDEVTVAIFEAGQFVDVTGTSKGKGFAGTIKRHNFGSQRASHGNSRSHHVPGSIGMNQDPGRVFPGKRMAGQYGNTTATVQRLEVVRVDAERNLLLVKGAVPGAANGDVVVRPSVKVGA</sequence>
<keyword evidence="5 7" id="KW-0687">Ribonucleoprotein</keyword>
<dbReference type="InterPro" id="IPR019927">
    <property type="entry name" value="Ribosomal_uL3_bac/org-type"/>
</dbReference>